<organism evidence="2 3">
    <name type="scientific">Streptomyces nojiriensis</name>
    <dbReference type="NCBI Taxonomy" id="66374"/>
    <lineage>
        <taxon>Bacteria</taxon>
        <taxon>Bacillati</taxon>
        <taxon>Actinomycetota</taxon>
        <taxon>Actinomycetes</taxon>
        <taxon>Kitasatosporales</taxon>
        <taxon>Streptomycetaceae</taxon>
        <taxon>Streptomyces</taxon>
    </lineage>
</organism>
<dbReference type="GeneID" id="95588851"/>
<feature type="region of interest" description="Disordered" evidence="1">
    <location>
        <begin position="1"/>
        <end position="33"/>
    </location>
</feature>
<keyword evidence="3" id="KW-1185">Reference proteome</keyword>
<sequence length="145" mass="15998">MTTAEHLDTIERLRAQEFPPEPVRTGGNSSGPGFHLVQLARTRSFWEDDGSGRIEAADQIGAEYGALAQAATDRWGEPQVFGLGTLRDRGFAGEEIPQPWDELSSTTDHVHLWRVGAHWLVVYVAQWAGEDPYQLMAGVTITDPP</sequence>
<comment type="caution">
    <text evidence="2">The sequence shown here is derived from an EMBL/GenBank/DDBJ whole genome shotgun (WGS) entry which is preliminary data.</text>
</comment>
<evidence type="ECO:0000256" key="1">
    <source>
        <dbReference type="SAM" id="MobiDB-lite"/>
    </source>
</evidence>
<evidence type="ECO:0000313" key="2">
    <source>
        <dbReference type="EMBL" id="GHI70606.1"/>
    </source>
</evidence>
<name>A0ABQ3SR73_9ACTN</name>
<protein>
    <submittedName>
        <fullName evidence="2">Uncharacterized protein</fullName>
    </submittedName>
</protein>
<dbReference type="EMBL" id="BNEC01000005">
    <property type="protein sequence ID" value="GHI70606.1"/>
    <property type="molecule type" value="Genomic_DNA"/>
</dbReference>
<evidence type="ECO:0000313" key="3">
    <source>
        <dbReference type="Proteomes" id="UP000613974"/>
    </source>
</evidence>
<gene>
    <name evidence="2" type="ORF">Snoj_45240</name>
</gene>
<accession>A0ABQ3SR73</accession>
<proteinExistence type="predicted"/>
<dbReference type="Proteomes" id="UP000613974">
    <property type="component" value="Unassembled WGS sequence"/>
</dbReference>
<feature type="compositionally biased region" description="Basic and acidic residues" evidence="1">
    <location>
        <begin position="1"/>
        <end position="15"/>
    </location>
</feature>
<dbReference type="RefSeq" id="WP_189746117.1">
    <property type="nucleotide sequence ID" value="NZ_BMRL01000020.1"/>
</dbReference>
<reference evidence="3" key="1">
    <citation type="submission" date="2023-07" db="EMBL/GenBank/DDBJ databases">
        <title>Whole genome shotgun sequence of Streptomyces nojiriensis NBRC 13794.</title>
        <authorList>
            <person name="Komaki H."/>
            <person name="Tamura T."/>
        </authorList>
    </citation>
    <scope>NUCLEOTIDE SEQUENCE [LARGE SCALE GENOMIC DNA]</scope>
    <source>
        <strain evidence="3">NBRC 13794</strain>
    </source>
</reference>